<evidence type="ECO:0000313" key="3">
    <source>
        <dbReference type="Proteomes" id="UP001231189"/>
    </source>
</evidence>
<dbReference type="InterPro" id="IPR002156">
    <property type="entry name" value="RNaseH_domain"/>
</dbReference>
<sequence length="247" mass="27744">MGFAAAASEGFSYRASRRGFRDEALSRRRATWGHTRAPHHSYVDTLLFLKQHPHADPCRGKKVVSYSGRYLREPLNKEKVEVRQWVRPPRGRLKLNVDGSYVMQTGEGGVGMILRDEEGAVVFAACRYMPACTSSLEAELAACDEGMRLALCWANKPFDLETDCLTAVNEIREPGQNGSSLVHLVRSIHDAVEERKADIRHIDRIQNAASHTLAKIGSESKRTQLWLSSLPEEVEEIIRMDCNVTHS</sequence>
<dbReference type="InterPro" id="IPR012337">
    <property type="entry name" value="RNaseH-like_sf"/>
</dbReference>
<reference evidence="2" key="1">
    <citation type="submission" date="2023-07" db="EMBL/GenBank/DDBJ databases">
        <title>A chromosome-level genome assembly of Lolium multiflorum.</title>
        <authorList>
            <person name="Chen Y."/>
            <person name="Copetti D."/>
            <person name="Kolliker R."/>
            <person name="Studer B."/>
        </authorList>
    </citation>
    <scope>NUCLEOTIDE SEQUENCE</scope>
    <source>
        <strain evidence="2">02402/16</strain>
        <tissue evidence="2">Leaf</tissue>
    </source>
</reference>
<dbReference type="PANTHER" id="PTHR47723:SF24">
    <property type="entry name" value="RNASE H TYPE-1 DOMAIN-CONTAINING PROTEIN"/>
    <property type="match status" value="1"/>
</dbReference>
<dbReference type="GO" id="GO:0004523">
    <property type="term" value="F:RNA-DNA hybrid ribonuclease activity"/>
    <property type="evidence" value="ECO:0007669"/>
    <property type="project" value="InterPro"/>
</dbReference>
<dbReference type="InterPro" id="IPR053151">
    <property type="entry name" value="RNase_H-like"/>
</dbReference>
<gene>
    <name evidence="2" type="ORF">QYE76_021285</name>
</gene>
<accession>A0AAD8VSY7</accession>
<dbReference type="PANTHER" id="PTHR47723">
    <property type="entry name" value="OS05G0353850 PROTEIN"/>
    <property type="match status" value="1"/>
</dbReference>
<protein>
    <recommendedName>
        <fullName evidence="1">RNase H type-1 domain-containing protein</fullName>
    </recommendedName>
</protein>
<name>A0AAD8VSY7_LOLMU</name>
<dbReference type="Pfam" id="PF13456">
    <property type="entry name" value="RVT_3"/>
    <property type="match status" value="1"/>
</dbReference>
<dbReference type="CDD" id="cd06222">
    <property type="entry name" value="RNase_H_like"/>
    <property type="match status" value="1"/>
</dbReference>
<dbReference type="Gene3D" id="3.30.420.10">
    <property type="entry name" value="Ribonuclease H-like superfamily/Ribonuclease H"/>
    <property type="match status" value="1"/>
</dbReference>
<dbReference type="Proteomes" id="UP001231189">
    <property type="component" value="Unassembled WGS sequence"/>
</dbReference>
<feature type="domain" description="RNase H type-1" evidence="1">
    <location>
        <begin position="96"/>
        <end position="215"/>
    </location>
</feature>
<proteinExistence type="predicted"/>
<dbReference type="EMBL" id="JAUUTY010000006">
    <property type="protein sequence ID" value="KAK1615768.1"/>
    <property type="molecule type" value="Genomic_DNA"/>
</dbReference>
<keyword evidence="3" id="KW-1185">Reference proteome</keyword>
<dbReference type="InterPro" id="IPR044730">
    <property type="entry name" value="RNase_H-like_dom_plant"/>
</dbReference>
<dbReference type="AlphaFoldDB" id="A0AAD8VSY7"/>
<evidence type="ECO:0000259" key="1">
    <source>
        <dbReference type="Pfam" id="PF13456"/>
    </source>
</evidence>
<evidence type="ECO:0000313" key="2">
    <source>
        <dbReference type="EMBL" id="KAK1615768.1"/>
    </source>
</evidence>
<dbReference type="GO" id="GO:0003676">
    <property type="term" value="F:nucleic acid binding"/>
    <property type="evidence" value="ECO:0007669"/>
    <property type="project" value="InterPro"/>
</dbReference>
<dbReference type="InterPro" id="IPR036397">
    <property type="entry name" value="RNaseH_sf"/>
</dbReference>
<organism evidence="2 3">
    <name type="scientific">Lolium multiflorum</name>
    <name type="common">Italian ryegrass</name>
    <name type="synonym">Lolium perenne subsp. multiflorum</name>
    <dbReference type="NCBI Taxonomy" id="4521"/>
    <lineage>
        <taxon>Eukaryota</taxon>
        <taxon>Viridiplantae</taxon>
        <taxon>Streptophyta</taxon>
        <taxon>Embryophyta</taxon>
        <taxon>Tracheophyta</taxon>
        <taxon>Spermatophyta</taxon>
        <taxon>Magnoliopsida</taxon>
        <taxon>Liliopsida</taxon>
        <taxon>Poales</taxon>
        <taxon>Poaceae</taxon>
        <taxon>BOP clade</taxon>
        <taxon>Pooideae</taxon>
        <taxon>Poodae</taxon>
        <taxon>Poeae</taxon>
        <taxon>Poeae Chloroplast Group 2 (Poeae type)</taxon>
        <taxon>Loliodinae</taxon>
        <taxon>Loliinae</taxon>
        <taxon>Lolium</taxon>
    </lineage>
</organism>
<dbReference type="SUPFAM" id="SSF53098">
    <property type="entry name" value="Ribonuclease H-like"/>
    <property type="match status" value="1"/>
</dbReference>
<comment type="caution">
    <text evidence="2">The sequence shown here is derived from an EMBL/GenBank/DDBJ whole genome shotgun (WGS) entry which is preliminary data.</text>
</comment>